<keyword evidence="4" id="KW-1185">Reference proteome</keyword>
<dbReference type="AlphaFoldDB" id="A0A087TWN1"/>
<evidence type="ECO:0000313" key="3">
    <source>
        <dbReference type="EMBL" id="KFM69520.1"/>
    </source>
</evidence>
<dbReference type="InterPro" id="IPR021109">
    <property type="entry name" value="Peptidase_aspartic_dom_sf"/>
</dbReference>
<dbReference type="Proteomes" id="UP000054359">
    <property type="component" value="Unassembled WGS sequence"/>
</dbReference>
<evidence type="ECO:0000256" key="1">
    <source>
        <dbReference type="ARBA" id="ARBA00022801"/>
    </source>
</evidence>
<reference evidence="3 4" key="1">
    <citation type="submission" date="2013-11" db="EMBL/GenBank/DDBJ databases">
        <title>Genome sequencing of Stegodyphus mimosarum.</title>
        <authorList>
            <person name="Bechsgaard J."/>
        </authorList>
    </citation>
    <scope>NUCLEOTIDE SEQUENCE [LARGE SCALE GENOMIC DNA]</scope>
</reference>
<dbReference type="GO" id="GO:0006508">
    <property type="term" value="P:proteolysis"/>
    <property type="evidence" value="ECO:0007669"/>
    <property type="project" value="InterPro"/>
</dbReference>
<dbReference type="InterPro" id="IPR001969">
    <property type="entry name" value="Aspartic_peptidase_AS"/>
</dbReference>
<accession>A0A087TWN1</accession>
<dbReference type="GO" id="GO:0071897">
    <property type="term" value="P:DNA biosynthetic process"/>
    <property type="evidence" value="ECO:0007669"/>
    <property type="project" value="UniProtKB-ARBA"/>
</dbReference>
<organism evidence="3 4">
    <name type="scientific">Stegodyphus mimosarum</name>
    <name type="common">African social velvet spider</name>
    <dbReference type="NCBI Taxonomy" id="407821"/>
    <lineage>
        <taxon>Eukaryota</taxon>
        <taxon>Metazoa</taxon>
        <taxon>Ecdysozoa</taxon>
        <taxon>Arthropoda</taxon>
        <taxon>Chelicerata</taxon>
        <taxon>Arachnida</taxon>
        <taxon>Araneae</taxon>
        <taxon>Araneomorphae</taxon>
        <taxon>Entelegynae</taxon>
        <taxon>Eresoidea</taxon>
        <taxon>Eresidae</taxon>
        <taxon>Stegodyphus</taxon>
    </lineage>
</organism>
<dbReference type="InterPro" id="IPR018061">
    <property type="entry name" value="Retropepsins"/>
</dbReference>
<dbReference type="GO" id="GO:0004190">
    <property type="term" value="F:aspartic-type endopeptidase activity"/>
    <property type="evidence" value="ECO:0007669"/>
    <property type="project" value="InterPro"/>
</dbReference>
<dbReference type="PROSITE" id="PS00141">
    <property type="entry name" value="ASP_PROTEASE"/>
    <property type="match status" value="1"/>
</dbReference>
<gene>
    <name evidence="3" type="ORF">X975_14634</name>
</gene>
<proteinExistence type="predicted"/>
<keyword evidence="1" id="KW-0378">Hydrolase</keyword>
<dbReference type="SUPFAM" id="SSF56672">
    <property type="entry name" value="DNA/RNA polymerases"/>
    <property type="match status" value="1"/>
</dbReference>
<dbReference type="InterPro" id="IPR043502">
    <property type="entry name" value="DNA/RNA_pol_sf"/>
</dbReference>
<dbReference type="InterPro" id="IPR001995">
    <property type="entry name" value="Peptidase_A2_cat"/>
</dbReference>
<dbReference type="Pfam" id="PF00077">
    <property type="entry name" value="RVP"/>
    <property type="match status" value="1"/>
</dbReference>
<dbReference type="Gene3D" id="3.10.10.10">
    <property type="entry name" value="HIV Type 1 Reverse Transcriptase, subunit A, domain 1"/>
    <property type="match status" value="1"/>
</dbReference>
<dbReference type="Gene3D" id="2.40.70.10">
    <property type="entry name" value="Acid Proteases"/>
    <property type="match status" value="1"/>
</dbReference>
<name>A0A087TWN1_STEMI</name>
<dbReference type="OrthoDB" id="6435366at2759"/>
<protein>
    <recommendedName>
        <fullName evidence="2">Peptidase A2 domain-containing protein</fullName>
    </recommendedName>
</protein>
<evidence type="ECO:0000313" key="4">
    <source>
        <dbReference type="Proteomes" id="UP000054359"/>
    </source>
</evidence>
<dbReference type="OMA" id="NAQIDEW"/>
<sequence length="215" mass="23889">MCKTLVILNSTVSGLIDTGSEVTLLTQNTWIQLGSPPLSNNSGVLTGFGFSKIPIIGYFQTIINIDNQDFPANIRVIPNHSVQFSLIVGCDVIKNAKLTITPDGIYFSQPEQYFETKPESFIFAINDDVPAFDIGSNVSKETRAAAERLLNSYAPNKTKTTDIKLNITLSDDKLIFHPPRRLPFVEREIVGKQLNEWLKLKIIEPCSSPYASQVL</sequence>
<dbReference type="EMBL" id="KK117090">
    <property type="protein sequence ID" value="KFM69520.1"/>
    <property type="molecule type" value="Genomic_DNA"/>
</dbReference>
<evidence type="ECO:0000259" key="2">
    <source>
        <dbReference type="PROSITE" id="PS50175"/>
    </source>
</evidence>
<dbReference type="PROSITE" id="PS50175">
    <property type="entry name" value="ASP_PROT_RETROV"/>
    <property type="match status" value="1"/>
</dbReference>
<dbReference type="SUPFAM" id="SSF50630">
    <property type="entry name" value="Acid proteases"/>
    <property type="match status" value="1"/>
</dbReference>
<feature type="non-terminal residue" evidence="3">
    <location>
        <position position="215"/>
    </location>
</feature>
<feature type="domain" description="Peptidase A2" evidence="2">
    <location>
        <begin position="12"/>
        <end position="49"/>
    </location>
</feature>